<dbReference type="PANTHER" id="PTHR15710:SF18">
    <property type="entry name" value="RING-TYPE E3 UBIQUITIN TRANSFERASE"/>
    <property type="match status" value="1"/>
</dbReference>
<evidence type="ECO:0000256" key="1">
    <source>
        <dbReference type="ARBA" id="ARBA00000900"/>
    </source>
</evidence>
<evidence type="ECO:0000256" key="3">
    <source>
        <dbReference type="ARBA" id="ARBA00022679"/>
    </source>
</evidence>
<evidence type="ECO:0000313" key="12">
    <source>
        <dbReference type="Proteomes" id="UP001497522"/>
    </source>
</evidence>
<evidence type="ECO:0000256" key="6">
    <source>
        <dbReference type="ARBA" id="ARBA00022786"/>
    </source>
</evidence>
<accession>A0ABP1BQC3</accession>
<evidence type="ECO:0000256" key="8">
    <source>
        <dbReference type="PROSITE-ProRule" id="PRU00175"/>
    </source>
</evidence>
<dbReference type="EMBL" id="OZ023707">
    <property type="protein sequence ID" value="CAK9878239.1"/>
    <property type="molecule type" value="Genomic_DNA"/>
</dbReference>
<dbReference type="Pfam" id="PF14369">
    <property type="entry name" value="Zn_ribbon_19"/>
    <property type="match status" value="1"/>
</dbReference>
<dbReference type="InterPro" id="IPR001841">
    <property type="entry name" value="Znf_RING"/>
</dbReference>
<dbReference type="SUPFAM" id="SSF57850">
    <property type="entry name" value="RING/U-box"/>
    <property type="match status" value="1"/>
</dbReference>
<evidence type="ECO:0000256" key="9">
    <source>
        <dbReference type="SAM" id="MobiDB-lite"/>
    </source>
</evidence>
<proteinExistence type="predicted"/>
<keyword evidence="4" id="KW-0479">Metal-binding</keyword>
<feature type="compositionally biased region" description="Polar residues" evidence="9">
    <location>
        <begin position="308"/>
        <end position="326"/>
    </location>
</feature>
<dbReference type="CDD" id="cd16667">
    <property type="entry name" value="RING-H2_RNF126-like"/>
    <property type="match status" value="1"/>
</dbReference>
<dbReference type="EC" id="2.3.2.27" evidence="2"/>
<dbReference type="InterPro" id="IPR039525">
    <property type="entry name" value="RNF126-like_zinc-ribbon"/>
</dbReference>
<dbReference type="Proteomes" id="UP001497522">
    <property type="component" value="Chromosome 6"/>
</dbReference>
<dbReference type="Pfam" id="PF13639">
    <property type="entry name" value="zf-RING_2"/>
    <property type="match status" value="1"/>
</dbReference>
<evidence type="ECO:0000259" key="10">
    <source>
        <dbReference type="PROSITE" id="PS50089"/>
    </source>
</evidence>
<keyword evidence="7" id="KW-0862">Zinc</keyword>
<name>A0ABP1BQC3_9BRYO</name>
<dbReference type="InterPro" id="IPR013083">
    <property type="entry name" value="Znf_RING/FYVE/PHD"/>
</dbReference>
<keyword evidence="12" id="KW-1185">Reference proteome</keyword>
<keyword evidence="3" id="KW-0808">Transferase</keyword>
<evidence type="ECO:0000313" key="11">
    <source>
        <dbReference type="EMBL" id="CAK9878239.1"/>
    </source>
</evidence>
<gene>
    <name evidence="11" type="ORF">CSSPJE1EN2_LOCUS20025</name>
</gene>
<dbReference type="PROSITE" id="PS50089">
    <property type="entry name" value="ZF_RING_2"/>
    <property type="match status" value="1"/>
</dbReference>
<feature type="region of interest" description="Disordered" evidence="9">
    <location>
        <begin position="302"/>
        <end position="443"/>
    </location>
</feature>
<organism evidence="11 12">
    <name type="scientific">Sphagnum jensenii</name>
    <dbReference type="NCBI Taxonomy" id="128206"/>
    <lineage>
        <taxon>Eukaryota</taxon>
        <taxon>Viridiplantae</taxon>
        <taxon>Streptophyta</taxon>
        <taxon>Embryophyta</taxon>
        <taxon>Bryophyta</taxon>
        <taxon>Sphagnophytina</taxon>
        <taxon>Sphagnopsida</taxon>
        <taxon>Sphagnales</taxon>
        <taxon>Sphagnaceae</taxon>
        <taxon>Sphagnum</taxon>
    </lineage>
</organism>
<keyword evidence="6" id="KW-0833">Ubl conjugation pathway</keyword>
<comment type="catalytic activity">
    <reaction evidence="1">
        <text>S-ubiquitinyl-[E2 ubiquitin-conjugating enzyme]-L-cysteine + [acceptor protein]-L-lysine = [E2 ubiquitin-conjugating enzyme]-L-cysteine + N(6)-ubiquitinyl-[acceptor protein]-L-lysine.</text>
        <dbReference type="EC" id="2.3.2.27"/>
    </reaction>
</comment>
<feature type="domain" description="RING-type" evidence="10">
    <location>
        <begin position="251"/>
        <end position="292"/>
    </location>
</feature>
<keyword evidence="5 8" id="KW-0863">Zinc-finger</keyword>
<sequence>MRSSSSIGGSRYWCYQCNRTVRPVLGRGDIVCPACNGGFVEEVDNSPAVATARTGDGPTGHLPDIYPFTGGLRGDMDFLGNSRGAAEGPGGVPTGFWRYQPGQRGQRPFPGGQSAFLQVLEAMSAVLQQMQGPHAWQEVGEGVMGRDGGRGRSRLVPEGGDIFLLEGQMQNFLGGVGNVEVFFDNGTGIPRRLPGNFGDYFLGPGLDQLMQQLAENDSNRYGAPPASRSAIEAMPTIRIRHEHLGTDAAQCAVCKDEFEIGSQVRQMPCKHMYHEDCILPWLAQHNSCPVCQYEMPTDDTDYNRAHSSRQSNSSAVPTTTPNSGNTESRRGTGGTHGGFNFWGPPASYGASETPPFGTVRGVGARTHGASIPGPGPRPAPSAGGGGRRFSIQLPWPFRSSAPLPAPAPSRQAETSASGAHDVPTGGVHNQSSRGRRTDDDRDYAGFEDDYAMFEALHDDVD</sequence>
<evidence type="ECO:0000256" key="7">
    <source>
        <dbReference type="ARBA" id="ARBA00022833"/>
    </source>
</evidence>
<evidence type="ECO:0000256" key="5">
    <source>
        <dbReference type="ARBA" id="ARBA00022771"/>
    </source>
</evidence>
<dbReference type="Gene3D" id="3.30.40.10">
    <property type="entry name" value="Zinc/RING finger domain, C3HC4 (zinc finger)"/>
    <property type="match status" value="1"/>
</dbReference>
<dbReference type="SMART" id="SM00184">
    <property type="entry name" value="RING"/>
    <property type="match status" value="1"/>
</dbReference>
<reference evidence="11" key="1">
    <citation type="submission" date="2024-03" db="EMBL/GenBank/DDBJ databases">
        <authorList>
            <consortium name="ELIXIR-Norway"/>
            <consortium name="Elixir Norway"/>
        </authorList>
    </citation>
    <scope>NUCLEOTIDE SEQUENCE</scope>
</reference>
<evidence type="ECO:0000256" key="4">
    <source>
        <dbReference type="ARBA" id="ARBA00022723"/>
    </source>
</evidence>
<evidence type="ECO:0000256" key="2">
    <source>
        <dbReference type="ARBA" id="ARBA00012483"/>
    </source>
</evidence>
<protein>
    <recommendedName>
        <fullName evidence="2">RING-type E3 ubiquitin transferase</fullName>
        <ecNumber evidence="2">2.3.2.27</ecNumber>
    </recommendedName>
</protein>
<dbReference type="PANTHER" id="PTHR15710">
    <property type="entry name" value="E3 UBIQUITIN-PROTEIN LIGASE PRAJA"/>
    <property type="match status" value="1"/>
</dbReference>